<dbReference type="EMBL" id="AZBU02000008">
    <property type="protein sequence ID" value="TKR68459.1"/>
    <property type="molecule type" value="Genomic_DNA"/>
</dbReference>
<dbReference type="PANTHER" id="PTHR24006:SF888">
    <property type="entry name" value="UBIQUITIN CARBOXYL-TERMINAL HYDROLASE 30"/>
    <property type="match status" value="1"/>
</dbReference>
<accession>A0A4U5MGR9</accession>
<dbReference type="PROSITE" id="PS00973">
    <property type="entry name" value="USP_2"/>
    <property type="match status" value="1"/>
</dbReference>
<evidence type="ECO:0000256" key="2">
    <source>
        <dbReference type="ARBA" id="ARBA00009085"/>
    </source>
</evidence>
<dbReference type="PROSITE" id="PS50235">
    <property type="entry name" value="USP_3"/>
    <property type="match status" value="1"/>
</dbReference>
<dbReference type="GO" id="GO:0004843">
    <property type="term" value="F:cysteine-type deubiquitinase activity"/>
    <property type="evidence" value="ECO:0007669"/>
    <property type="project" value="UniProtKB-EC"/>
</dbReference>
<dbReference type="InterPro" id="IPR038765">
    <property type="entry name" value="Papain-like_cys_pep_sf"/>
</dbReference>
<dbReference type="InterPro" id="IPR050164">
    <property type="entry name" value="Peptidase_C19"/>
</dbReference>
<reference evidence="9 10" key="2">
    <citation type="journal article" date="2019" name="G3 (Bethesda)">
        <title>Hybrid Assembly of the Genome of the Entomopathogenic Nematode Steinernema carpocapsae Identifies the X-Chromosome.</title>
        <authorList>
            <person name="Serra L."/>
            <person name="Macchietto M."/>
            <person name="Macias-Munoz A."/>
            <person name="McGill C.J."/>
            <person name="Rodriguez I.M."/>
            <person name="Rodriguez B."/>
            <person name="Murad R."/>
            <person name="Mortazavi A."/>
        </authorList>
    </citation>
    <scope>NUCLEOTIDE SEQUENCE [LARGE SCALE GENOMIC DNA]</scope>
    <source>
        <strain evidence="9 10">ALL</strain>
    </source>
</reference>
<evidence type="ECO:0000256" key="6">
    <source>
        <dbReference type="ARBA" id="ARBA00022801"/>
    </source>
</evidence>
<dbReference type="SUPFAM" id="SSF54001">
    <property type="entry name" value="Cysteine proteinases"/>
    <property type="match status" value="1"/>
</dbReference>
<evidence type="ECO:0000256" key="4">
    <source>
        <dbReference type="ARBA" id="ARBA00022670"/>
    </source>
</evidence>
<dbReference type="InterPro" id="IPR028889">
    <property type="entry name" value="USP"/>
</dbReference>
<dbReference type="PANTHER" id="PTHR24006">
    <property type="entry name" value="UBIQUITIN CARBOXYL-TERMINAL HYDROLASE"/>
    <property type="match status" value="1"/>
</dbReference>
<evidence type="ECO:0000256" key="1">
    <source>
        <dbReference type="ARBA" id="ARBA00000707"/>
    </source>
</evidence>
<dbReference type="EC" id="3.4.19.12" evidence="3"/>
<evidence type="ECO:0000313" key="9">
    <source>
        <dbReference type="EMBL" id="TKR68459.1"/>
    </source>
</evidence>
<evidence type="ECO:0000313" key="10">
    <source>
        <dbReference type="Proteomes" id="UP000298663"/>
    </source>
</evidence>
<evidence type="ECO:0000256" key="7">
    <source>
        <dbReference type="ARBA" id="ARBA00022807"/>
    </source>
</evidence>
<dbReference type="InterPro" id="IPR018200">
    <property type="entry name" value="USP_CS"/>
</dbReference>
<proteinExistence type="inferred from homology"/>
<organism evidence="9 10">
    <name type="scientific">Steinernema carpocapsae</name>
    <name type="common">Entomopathogenic nematode</name>
    <dbReference type="NCBI Taxonomy" id="34508"/>
    <lineage>
        <taxon>Eukaryota</taxon>
        <taxon>Metazoa</taxon>
        <taxon>Ecdysozoa</taxon>
        <taxon>Nematoda</taxon>
        <taxon>Chromadorea</taxon>
        <taxon>Rhabditida</taxon>
        <taxon>Tylenchina</taxon>
        <taxon>Panagrolaimomorpha</taxon>
        <taxon>Strongyloidoidea</taxon>
        <taxon>Steinernematidae</taxon>
        <taxon>Steinernema</taxon>
    </lineage>
</organism>
<dbReference type="STRING" id="34508.A0A4U5MGR9"/>
<dbReference type="InterPro" id="IPR001394">
    <property type="entry name" value="Peptidase_C19_UCH"/>
</dbReference>
<dbReference type="GO" id="GO:0005829">
    <property type="term" value="C:cytosol"/>
    <property type="evidence" value="ECO:0007669"/>
    <property type="project" value="TreeGrafter"/>
</dbReference>
<protein>
    <recommendedName>
        <fullName evidence="3">ubiquitinyl hydrolase 1</fullName>
        <ecNumber evidence="3">3.4.19.12</ecNumber>
    </recommendedName>
</protein>
<name>A0A4U5MGR9_STECR</name>
<gene>
    <name evidence="9" type="ORF">L596_024441</name>
</gene>
<comment type="caution">
    <text evidence="9">The sequence shown here is derived from an EMBL/GenBank/DDBJ whole genome shotgun (WGS) entry which is preliminary data.</text>
</comment>
<dbReference type="OrthoDB" id="2248014at2759"/>
<evidence type="ECO:0000256" key="5">
    <source>
        <dbReference type="ARBA" id="ARBA00022786"/>
    </source>
</evidence>
<feature type="domain" description="USP" evidence="8">
    <location>
        <begin position="1"/>
        <end position="232"/>
    </location>
</feature>
<dbReference type="Proteomes" id="UP000298663">
    <property type="component" value="Unassembled WGS sequence"/>
</dbReference>
<keyword evidence="4" id="KW-0645">Protease</keyword>
<reference evidence="9 10" key="1">
    <citation type="journal article" date="2015" name="Genome Biol.">
        <title>Comparative genomics of Steinernema reveals deeply conserved gene regulatory networks.</title>
        <authorList>
            <person name="Dillman A.R."/>
            <person name="Macchietto M."/>
            <person name="Porter C.F."/>
            <person name="Rogers A."/>
            <person name="Williams B."/>
            <person name="Antoshechkin I."/>
            <person name="Lee M.M."/>
            <person name="Goodwin Z."/>
            <person name="Lu X."/>
            <person name="Lewis E.E."/>
            <person name="Goodrich-Blair H."/>
            <person name="Stock S.P."/>
            <person name="Adams B.J."/>
            <person name="Sternberg P.W."/>
            <person name="Mortazavi A."/>
        </authorList>
    </citation>
    <scope>NUCLEOTIDE SEQUENCE [LARGE SCALE GENOMIC DNA]</scope>
    <source>
        <strain evidence="9 10">ALL</strain>
    </source>
</reference>
<sequence length="248" mass="27860">MLPGGLLKKESAPRRSLRFVALDPKSFAYMNSITLDALLRKYFSPEVISDASCDDCKSKFNRKNSGLLKKQGFYKLPQTLVIRIERIAYNPSGASYKRPEHIAFPAVLDVRDHCFHVSREGEYARGEAINNIAQNLLPTVVPETSNASSNDVPKTLSMVQNICNTLYGKNFKYELRAVSEHLGGPDSGHFITYRKALDDENTWFRTSDSCVTRVAFSAVATSQAYLLIYDKIIHSKIPVKVSEDILMD</sequence>
<evidence type="ECO:0000259" key="8">
    <source>
        <dbReference type="PROSITE" id="PS50235"/>
    </source>
</evidence>
<keyword evidence="10" id="KW-1185">Reference proteome</keyword>
<comment type="similarity">
    <text evidence="2">Belongs to the peptidase C19 family.</text>
</comment>
<keyword evidence="7" id="KW-0788">Thiol protease</keyword>
<evidence type="ECO:0000256" key="3">
    <source>
        <dbReference type="ARBA" id="ARBA00012759"/>
    </source>
</evidence>
<dbReference type="AlphaFoldDB" id="A0A4U5MGR9"/>
<keyword evidence="5" id="KW-0833">Ubl conjugation pathway</keyword>
<dbReference type="GO" id="GO:0005634">
    <property type="term" value="C:nucleus"/>
    <property type="evidence" value="ECO:0007669"/>
    <property type="project" value="TreeGrafter"/>
</dbReference>
<dbReference type="Gene3D" id="3.90.70.10">
    <property type="entry name" value="Cysteine proteinases"/>
    <property type="match status" value="1"/>
</dbReference>
<dbReference type="Pfam" id="PF00443">
    <property type="entry name" value="UCH"/>
    <property type="match status" value="1"/>
</dbReference>
<comment type="catalytic activity">
    <reaction evidence="1">
        <text>Thiol-dependent hydrolysis of ester, thioester, amide, peptide and isopeptide bonds formed by the C-terminal Gly of ubiquitin (a 76-residue protein attached to proteins as an intracellular targeting signal).</text>
        <dbReference type="EC" id="3.4.19.12"/>
    </reaction>
</comment>
<dbReference type="GO" id="GO:0016579">
    <property type="term" value="P:protein deubiquitination"/>
    <property type="evidence" value="ECO:0007669"/>
    <property type="project" value="InterPro"/>
</dbReference>
<keyword evidence="6" id="KW-0378">Hydrolase</keyword>
<dbReference type="GO" id="GO:0006508">
    <property type="term" value="P:proteolysis"/>
    <property type="evidence" value="ECO:0007669"/>
    <property type="project" value="UniProtKB-KW"/>
</dbReference>